<proteinExistence type="predicted"/>
<dbReference type="PANTHER" id="PTHR30221:SF1">
    <property type="entry name" value="SMALL-CONDUCTANCE MECHANOSENSITIVE CHANNEL"/>
    <property type="match status" value="1"/>
</dbReference>
<accession>A0A140DV16</accession>
<keyword evidence="1" id="KW-0472">Membrane</keyword>
<reference evidence="2 3" key="1">
    <citation type="journal article" date="2016" name="Gut Pathog.">
        <title>Whole genome sequencing of "Faecalibaculum rodentium" ALO17, isolated from C57BL/6J laboratory mouse feces.</title>
        <authorList>
            <person name="Lim S."/>
            <person name="Chang D.H."/>
            <person name="Ahn S."/>
            <person name="Kim B.C."/>
        </authorList>
    </citation>
    <scope>NUCLEOTIDE SEQUENCE [LARGE SCALE GENOMIC DNA]</scope>
    <source>
        <strain evidence="2 3">Alo17</strain>
    </source>
</reference>
<evidence type="ECO:0000256" key="1">
    <source>
        <dbReference type="SAM" id="Phobius"/>
    </source>
</evidence>
<dbReference type="PATRIC" id="fig|1702221.3.peg.1311"/>
<keyword evidence="1" id="KW-1133">Transmembrane helix</keyword>
<protein>
    <submittedName>
        <fullName evidence="2">Uncharacterized protein</fullName>
    </submittedName>
</protein>
<feature type="transmembrane region" description="Helical" evidence="1">
    <location>
        <begin position="200"/>
        <end position="225"/>
    </location>
</feature>
<evidence type="ECO:0000313" key="3">
    <source>
        <dbReference type="Proteomes" id="UP000069771"/>
    </source>
</evidence>
<organism evidence="2 3">
    <name type="scientific">Faecalibaculum rodentium</name>
    <dbReference type="NCBI Taxonomy" id="1702221"/>
    <lineage>
        <taxon>Bacteria</taxon>
        <taxon>Bacillati</taxon>
        <taxon>Bacillota</taxon>
        <taxon>Erysipelotrichia</taxon>
        <taxon>Erysipelotrichales</taxon>
        <taxon>Erysipelotrichaceae</taxon>
        <taxon>Faecalibaculum</taxon>
    </lineage>
</organism>
<keyword evidence="3" id="KW-1185">Reference proteome</keyword>
<dbReference type="GO" id="GO:0008381">
    <property type="term" value="F:mechanosensitive monoatomic ion channel activity"/>
    <property type="evidence" value="ECO:0007669"/>
    <property type="project" value="InterPro"/>
</dbReference>
<feature type="transmembrane region" description="Helical" evidence="1">
    <location>
        <begin position="20"/>
        <end position="40"/>
    </location>
</feature>
<feature type="transmembrane region" description="Helical" evidence="1">
    <location>
        <begin position="77"/>
        <end position="101"/>
    </location>
</feature>
<dbReference type="Proteomes" id="UP000069771">
    <property type="component" value="Chromosome"/>
</dbReference>
<feature type="transmembrane region" description="Helical" evidence="1">
    <location>
        <begin position="360"/>
        <end position="380"/>
    </location>
</feature>
<dbReference type="Pfam" id="PF05552">
    <property type="entry name" value="MS_channel_1st_1"/>
    <property type="match status" value="3"/>
</dbReference>
<feature type="transmembrane region" description="Helical" evidence="1">
    <location>
        <begin position="113"/>
        <end position="134"/>
    </location>
</feature>
<feature type="transmembrane region" description="Helical" evidence="1">
    <location>
        <begin position="334"/>
        <end position="354"/>
    </location>
</feature>
<dbReference type="EMBL" id="CP011391">
    <property type="protein sequence ID" value="AMK54493.1"/>
    <property type="molecule type" value="Genomic_DNA"/>
</dbReference>
<dbReference type="KEGG" id="fro:AALO17_13590"/>
<gene>
    <name evidence="2" type="ORF">AALO17_13590</name>
</gene>
<feature type="transmembrane region" description="Helical" evidence="1">
    <location>
        <begin position="257"/>
        <end position="277"/>
    </location>
</feature>
<name>A0A140DV16_9FIRM</name>
<feature type="transmembrane region" description="Helical" evidence="1">
    <location>
        <begin position="297"/>
        <end position="322"/>
    </location>
</feature>
<feature type="transmembrane region" description="Helical" evidence="1">
    <location>
        <begin position="168"/>
        <end position="188"/>
    </location>
</feature>
<dbReference type="InterPro" id="IPR008910">
    <property type="entry name" value="MSC_TM_helix"/>
</dbReference>
<dbReference type="AlphaFoldDB" id="A0A140DV16"/>
<dbReference type="NCBIfam" id="NF033912">
    <property type="entry name" value="msc"/>
    <property type="match status" value="1"/>
</dbReference>
<dbReference type="STRING" id="1702221.AALO17_13590"/>
<dbReference type="PANTHER" id="PTHR30221">
    <property type="entry name" value="SMALL-CONDUCTANCE MECHANOSENSITIVE CHANNEL"/>
    <property type="match status" value="1"/>
</dbReference>
<sequence>MKGNIMRDFRWFTDFFNTGLGTAIKAVLLLVLAFIVAAIAKSLIVKLLSRTKLATLKGTGEGAENQGPKTIDLIGKLVQLVVFLLFVPGIFEILGMTQVSAPVLTLLNTVWGYVPNILFCVIILWIGFYVARLVRELLIPVLNKLEVNRLQKIAGIEVRDEGRLSNTIAYIVYVLILIPVIISALYVLDIKAISDPAIAMLSIIFSYIPSLLAALVIIAIGWVLAKFCGNIITRIIAASGLDAKLAALAGTRDDSPYVLSAIIGKTVEAVMIIFFVVESFSTLHLGVLTRIGTAVIAYMPSLLTAVIILFIAFFLAAVAGNALKKNGHGSMGLIVRYVIYAVAAFMVLNQLGIARTLVDSTFILVIAAVAVAFAISFGIGGRDFAKAVLSDVQRKFHIGE</sequence>
<keyword evidence="1" id="KW-0812">Transmembrane</keyword>
<dbReference type="InterPro" id="IPR045275">
    <property type="entry name" value="MscS_archaea/bacteria_type"/>
</dbReference>
<evidence type="ECO:0000313" key="2">
    <source>
        <dbReference type="EMBL" id="AMK54493.1"/>
    </source>
</evidence>